<reference evidence="2 3" key="1">
    <citation type="journal article" date="2024" name="Science">
        <title>Giant polyketide synthase enzymes in the biosynthesis of giant marine polyether toxins.</title>
        <authorList>
            <person name="Fallon T.R."/>
            <person name="Shende V.V."/>
            <person name="Wierzbicki I.H."/>
            <person name="Pendleton A.L."/>
            <person name="Watervoot N.F."/>
            <person name="Auber R.P."/>
            <person name="Gonzalez D.J."/>
            <person name="Wisecaver J.H."/>
            <person name="Moore B.S."/>
        </authorList>
    </citation>
    <scope>NUCLEOTIDE SEQUENCE [LARGE SCALE GENOMIC DNA]</scope>
    <source>
        <strain evidence="2 3">12B1</strain>
    </source>
</reference>
<protein>
    <submittedName>
        <fullName evidence="2">Uncharacterized protein</fullName>
    </submittedName>
</protein>
<keyword evidence="1" id="KW-0472">Membrane</keyword>
<feature type="transmembrane region" description="Helical" evidence="1">
    <location>
        <begin position="7"/>
        <end position="30"/>
    </location>
</feature>
<keyword evidence="1" id="KW-0812">Transmembrane</keyword>
<sequence>MKPGEDLAFACMLAIANLHLLVPLISWSALRRLTVLTADTYSRTKILKRPAARCRVRPVRWSCAAGEGGVVCRKGADLIYNAPSSPPKDLPTWVSEMLDADPHQAGVRRSLVPGETFFISRVGVRAFRTAPSLRRTERPLN</sequence>
<comment type="caution">
    <text evidence="2">The sequence shown here is derived from an EMBL/GenBank/DDBJ whole genome shotgun (WGS) entry which is preliminary data.</text>
</comment>
<evidence type="ECO:0000256" key="1">
    <source>
        <dbReference type="SAM" id="Phobius"/>
    </source>
</evidence>
<dbReference type="Proteomes" id="UP001515480">
    <property type="component" value="Unassembled WGS sequence"/>
</dbReference>
<dbReference type="AlphaFoldDB" id="A0AB34JHX2"/>
<proteinExistence type="predicted"/>
<keyword evidence="1" id="KW-1133">Transmembrane helix</keyword>
<evidence type="ECO:0000313" key="3">
    <source>
        <dbReference type="Proteomes" id="UP001515480"/>
    </source>
</evidence>
<evidence type="ECO:0000313" key="2">
    <source>
        <dbReference type="EMBL" id="KAL1520495.1"/>
    </source>
</evidence>
<organism evidence="2 3">
    <name type="scientific">Prymnesium parvum</name>
    <name type="common">Toxic golden alga</name>
    <dbReference type="NCBI Taxonomy" id="97485"/>
    <lineage>
        <taxon>Eukaryota</taxon>
        <taxon>Haptista</taxon>
        <taxon>Haptophyta</taxon>
        <taxon>Prymnesiophyceae</taxon>
        <taxon>Prymnesiales</taxon>
        <taxon>Prymnesiaceae</taxon>
        <taxon>Prymnesium</taxon>
    </lineage>
</organism>
<keyword evidence="3" id="KW-1185">Reference proteome</keyword>
<dbReference type="EMBL" id="JBGBPQ010000008">
    <property type="protein sequence ID" value="KAL1520495.1"/>
    <property type="molecule type" value="Genomic_DNA"/>
</dbReference>
<accession>A0AB34JHX2</accession>
<name>A0AB34JHX2_PRYPA</name>
<gene>
    <name evidence="2" type="ORF">AB1Y20_022074</name>
</gene>